<dbReference type="Gene3D" id="3.40.50.300">
    <property type="entry name" value="P-loop containing nucleotide triphosphate hydrolases"/>
    <property type="match status" value="1"/>
</dbReference>
<keyword evidence="2" id="KW-0547">Nucleotide-binding</keyword>
<feature type="compositionally biased region" description="Polar residues" evidence="4">
    <location>
        <begin position="17"/>
        <end position="39"/>
    </location>
</feature>
<dbReference type="SUPFAM" id="SSF52540">
    <property type="entry name" value="P-loop containing nucleoside triphosphate hydrolases"/>
    <property type="match status" value="1"/>
</dbReference>
<evidence type="ECO:0000256" key="3">
    <source>
        <dbReference type="ARBA" id="ARBA00023134"/>
    </source>
</evidence>
<keyword evidence="3" id="KW-0342">GTP-binding</keyword>
<dbReference type="PANTHER" id="PTHR10903:SF170">
    <property type="entry name" value="GTPASE IMAP FAMILY MEMBER 7"/>
    <property type="match status" value="1"/>
</dbReference>
<comment type="similarity">
    <text evidence="1">Belongs to the TRAFAC class TrmE-Era-EngA-EngB-Septin-like GTPase superfamily. AIG1/Toc34/Toc159-like paraseptin GTPase family. IAN subfamily.</text>
</comment>
<reference evidence="6 7" key="1">
    <citation type="submission" date="2024-06" db="EMBL/GenBank/DDBJ databases">
        <authorList>
            <person name="Pan Q."/>
            <person name="Wen M."/>
            <person name="Jouanno E."/>
            <person name="Zahm M."/>
            <person name="Klopp C."/>
            <person name="Cabau C."/>
            <person name="Louis A."/>
            <person name="Berthelot C."/>
            <person name="Parey E."/>
            <person name="Roest Crollius H."/>
            <person name="Montfort J."/>
            <person name="Robinson-Rechavi M."/>
            <person name="Bouchez O."/>
            <person name="Lampietro C."/>
            <person name="Lopez Roques C."/>
            <person name="Donnadieu C."/>
            <person name="Postlethwait J."/>
            <person name="Bobe J."/>
            <person name="Verreycken H."/>
            <person name="Guiguen Y."/>
        </authorList>
    </citation>
    <scope>NUCLEOTIDE SEQUENCE [LARGE SCALE GENOMIC DNA]</scope>
    <source>
        <strain evidence="6">Up_M1</strain>
        <tissue evidence="6">Testis</tissue>
    </source>
</reference>
<proteinExistence type="inferred from homology"/>
<evidence type="ECO:0000256" key="1">
    <source>
        <dbReference type="ARBA" id="ARBA00008535"/>
    </source>
</evidence>
<evidence type="ECO:0000313" key="6">
    <source>
        <dbReference type="EMBL" id="KAL0966826.1"/>
    </source>
</evidence>
<keyword evidence="7" id="KW-1185">Reference proteome</keyword>
<dbReference type="Proteomes" id="UP001557470">
    <property type="component" value="Unassembled WGS sequence"/>
</dbReference>
<accession>A0ABD0W7X6</accession>
<dbReference type="InterPro" id="IPR045058">
    <property type="entry name" value="GIMA/IAN/Toc"/>
</dbReference>
<feature type="domain" description="AIG1-type G" evidence="5">
    <location>
        <begin position="55"/>
        <end position="103"/>
    </location>
</feature>
<dbReference type="EMBL" id="JAGEUA010000009">
    <property type="protein sequence ID" value="KAL0966826.1"/>
    <property type="molecule type" value="Genomic_DNA"/>
</dbReference>
<evidence type="ECO:0000259" key="5">
    <source>
        <dbReference type="Pfam" id="PF04548"/>
    </source>
</evidence>
<comment type="caution">
    <text evidence="6">The sequence shown here is derived from an EMBL/GenBank/DDBJ whole genome shotgun (WGS) entry which is preliminary data.</text>
</comment>
<evidence type="ECO:0000313" key="7">
    <source>
        <dbReference type="Proteomes" id="UP001557470"/>
    </source>
</evidence>
<protein>
    <recommendedName>
        <fullName evidence="5">AIG1-type G domain-containing protein</fullName>
    </recommendedName>
</protein>
<dbReference type="AlphaFoldDB" id="A0ABD0W7X6"/>
<evidence type="ECO:0000256" key="4">
    <source>
        <dbReference type="SAM" id="MobiDB-lite"/>
    </source>
</evidence>
<dbReference type="InterPro" id="IPR006703">
    <property type="entry name" value="G_AIG1"/>
</dbReference>
<organism evidence="6 7">
    <name type="scientific">Umbra pygmaea</name>
    <name type="common">Eastern mudminnow</name>
    <dbReference type="NCBI Taxonomy" id="75934"/>
    <lineage>
        <taxon>Eukaryota</taxon>
        <taxon>Metazoa</taxon>
        <taxon>Chordata</taxon>
        <taxon>Craniata</taxon>
        <taxon>Vertebrata</taxon>
        <taxon>Euteleostomi</taxon>
        <taxon>Actinopterygii</taxon>
        <taxon>Neopterygii</taxon>
        <taxon>Teleostei</taxon>
        <taxon>Protacanthopterygii</taxon>
        <taxon>Esociformes</taxon>
        <taxon>Umbridae</taxon>
        <taxon>Umbra</taxon>
    </lineage>
</organism>
<sequence length="124" mass="14147">MTDRGEVRERGHRRNNSSELQHPNMSGSRLETEGESNSRLTHDAEPEVSITECVRVVLIGKTGNGKSASANNILGREQFESEISTDSVTTVCQKKTGEVMEEQLQWWTHLVFWTRHCLIKMFSR</sequence>
<dbReference type="InterPro" id="IPR027417">
    <property type="entry name" value="P-loop_NTPase"/>
</dbReference>
<feature type="region of interest" description="Disordered" evidence="4">
    <location>
        <begin position="1"/>
        <end position="45"/>
    </location>
</feature>
<evidence type="ECO:0000256" key="2">
    <source>
        <dbReference type="ARBA" id="ARBA00022741"/>
    </source>
</evidence>
<name>A0ABD0W7X6_UMBPY</name>
<dbReference type="GO" id="GO:0005525">
    <property type="term" value="F:GTP binding"/>
    <property type="evidence" value="ECO:0007669"/>
    <property type="project" value="UniProtKB-KW"/>
</dbReference>
<dbReference type="PANTHER" id="PTHR10903">
    <property type="entry name" value="GTPASE, IMAP FAMILY MEMBER-RELATED"/>
    <property type="match status" value="1"/>
</dbReference>
<gene>
    <name evidence="6" type="ORF">UPYG_G00300630</name>
</gene>
<dbReference type="Pfam" id="PF04548">
    <property type="entry name" value="AIG1"/>
    <property type="match status" value="1"/>
</dbReference>